<dbReference type="EMBL" id="JAAEHK010000011">
    <property type="protein sequence ID" value="NDL70837.1"/>
    <property type="molecule type" value="Genomic_DNA"/>
</dbReference>
<evidence type="ECO:0000313" key="2">
    <source>
        <dbReference type="EMBL" id="NDL70837.1"/>
    </source>
</evidence>
<organism evidence="2 3">
    <name type="scientific">Vreelandella alkaliphila</name>
    <dbReference type="NCBI Taxonomy" id="272774"/>
    <lineage>
        <taxon>Bacteria</taxon>
        <taxon>Pseudomonadati</taxon>
        <taxon>Pseudomonadota</taxon>
        <taxon>Gammaproteobacteria</taxon>
        <taxon>Oceanospirillales</taxon>
        <taxon>Halomonadaceae</taxon>
        <taxon>Vreelandella</taxon>
    </lineage>
</organism>
<sequence length="330" mass="38588">MAETVNVGEIANRLSHEIFRHFKWKSHPIKDENFSCHNTKHTSAKGAPKSTHPGDVVFSYDDPYLGTTIYLHTDLKSYGEGSITTTKLRNAFKSLCMTVECARESEHWREIYSIDSSEDYEIRGFLFIHNHDNGYEKDFYEAIQKINLQNLPIPRNTYIHFVGPHDIQRLYSIGNDIIRLKDADELPKQYSFYYPDLVMWRRHGDVWGQPATIESLTSPFLIIKHGEAEQIKPGYLVYYNRPGESVHEFEYFLDSLSRFQMLDSDEIVRVRVTHNNPDEKMRSNFQAAKKKYARSWGFDPSREEILDRIKIDKITAVTSTYNPGDMGWRE</sequence>
<reference evidence="2 3" key="1">
    <citation type="submission" date="2020-01" db="EMBL/GenBank/DDBJ databases">
        <title>Whole genome sequencing of Halomonas alkaliphila strain LS44.</title>
        <authorList>
            <person name="Kumar S."/>
            <person name="Paul D."/>
            <person name="Shouche Y."/>
            <person name="Suryavanshi M.V."/>
        </authorList>
    </citation>
    <scope>NUCLEOTIDE SEQUENCE [LARGE SCALE GENOMIC DNA]</scope>
    <source>
        <strain evidence="2 3">LS44</strain>
    </source>
</reference>
<evidence type="ECO:0000259" key="1">
    <source>
        <dbReference type="Pfam" id="PF26115"/>
    </source>
</evidence>
<dbReference type="OrthoDB" id="8438731at2"/>
<dbReference type="RefSeq" id="WP_162218715.1">
    <property type="nucleotide sequence ID" value="NZ_JAAEHK010000011.1"/>
</dbReference>
<protein>
    <recommendedName>
        <fullName evidence="1">GAPS4 PD-(D/E)XK nuclease domain-containing protein</fullName>
    </recommendedName>
</protein>
<dbReference type="Proteomes" id="UP000480312">
    <property type="component" value="Unassembled WGS sequence"/>
</dbReference>
<gene>
    <name evidence="2" type="ORF">GPL32_10020</name>
</gene>
<comment type="caution">
    <text evidence="2">The sequence shown here is derived from an EMBL/GenBank/DDBJ whole genome shotgun (WGS) entry which is preliminary data.</text>
</comment>
<feature type="domain" description="GAPS4 PD-(D/E)XK nuclease" evidence="1">
    <location>
        <begin position="6"/>
        <end position="150"/>
    </location>
</feature>
<accession>A0A7C9KW50</accession>
<proteinExistence type="predicted"/>
<dbReference type="InterPro" id="IPR058873">
    <property type="entry name" value="PDDEXK_GAPS4"/>
</dbReference>
<dbReference type="Pfam" id="PF26115">
    <property type="entry name" value="PDDEXK_GAPS4"/>
    <property type="match status" value="1"/>
</dbReference>
<name>A0A7C9KW50_9GAMM</name>
<dbReference type="AlphaFoldDB" id="A0A7C9KW50"/>
<evidence type="ECO:0000313" key="3">
    <source>
        <dbReference type="Proteomes" id="UP000480312"/>
    </source>
</evidence>